<evidence type="ECO:0000313" key="6">
    <source>
        <dbReference type="EMBL" id="MCW3477759.1"/>
    </source>
</evidence>
<proteinExistence type="predicted"/>
<dbReference type="RefSeq" id="WP_264716725.1">
    <property type="nucleotide sequence ID" value="NZ_JAPDNT010000050.1"/>
</dbReference>
<evidence type="ECO:0000256" key="5">
    <source>
        <dbReference type="SAM" id="Phobius"/>
    </source>
</evidence>
<evidence type="ECO:0000256" key="1">
    <source>
        <dbReference type="ARBA" id="ARBA00004141"/>
    </source>
</evidence>
<evidence type="ECO:0000256" key="4">
    <source>
        <dbReference type="ARBA" id="ARBA00023136"/>
    </source>
</evidence>
<dbReference type="AlphaFoldDB" id="A0AA41YQD2"/>
<dbReference type="Proteomes" id="UP001165679">
    <property type="component" value="Unassembled WGS sequence"/>
</dbReference>
<gene>
    <name evidence="6" type="ORF">OL599_24720</name>
</gene>
<keyword evidence="3 5" id="KW-1133">Transmembrane helix</keyword>
<feature type="transmembrane region" description="Helical" evidence="5">
    <location>
        <begin position="144"/>
        <end position="163"/>
    </location>
</feature>
<feature type="transmembrane region" description="Helical" evidence="5">
    <location>
        <begin position="183"/>
        <end position="203"/>
    </location>
</feature>
<accession>A0AA41YQD2</accession>
<dbReference type="EMBL" id="JAPDNT010000050">
    <property type="protein sequence ID" value="MCW3477759.1"/>
    <property type="molecule type" value="Genomic_DNA"/>
</dbReference>
<dbReference type="Pfam" id="PF07264">
    <property type="entry name" value="EI24"/>
    <property type="match status" value="1"/>
</dbReference>
<evidence type="ECO:0000313" key="7">
    <source>
        <dbReference type="Proteomes" id="UP001165679"/>
    </source>
</evidence>
<comment type="caution">
    <text evidence="6">The sequence shown here is derived from an EMBL/GenBank/DDBJ whole genome shotgun (WGS) entry which is preliminary data.</text>
</comment>
<sequence>MLLLAPPLRAIAQFHDRAFLGVVIHSVAWAALSFALLTAGIVWGAHAALADQGWWSWLAALLGGVGSAILALFLFLPLATVIASLFVDRIADAVERRFYPGLPPAHPAPLAQQVWDGVVLGLRVLVMQIVALVLTLLLPGVGLVLGWVVAAWAIGRGLFVAVAMRRMDRAAASALYRRRRLAVLAQGGLMTAGSLVPLLNLLAPVLGTAAMVHVLHATPGDAGEI</sequence>
<keyword evidence="2 5" id="KW-0812">Transmembrane</keyword>
<feature type="transmembrane region" description="Helical" evidence="5">
    <location>
        <begin position="54"/>
        <end position="87"/>
    </location>
</feature>
<keyword evidence="7" id="KW-1185">Reference proteome</keyword>
<feature type="transmembrane region" description="Helical" evidence="5">
    <location>
        <begin position="18"/>
        <end position="42"/>
    </location>
</feature>
<comment type="subcellular location">
    <subcellularLocation>
        <location evidence="1">Membrane</location>
        <topology evidence="1">Multi-pass membrane protein</topology>
    </subcellularLocation>
</comment>
<organism evidence="6 7">
    <name type="scientific">Limobrevibacterium gyesilva</name>
    <dbReference type="NCBI Taxonomy" id="2991712"/>
    <lineage>
        <taxon>Bacteria</taxon>
        <taxon>Pseudomonadati</taxon>
        <taxon>Pseudomonadota</taxon>
        <taxon>Alphaproteobacteria</taxon>
        <taxon>Acetobacterales</taxon>
        <taxon>Acetobacteraceae</taxon>
        <taxon>Limobrevibacterium</taxon>
    </lineage>
</organism>
<keyword evidence="4 5" id="KW-0472">Membrane</keyword>
<feature type="transmembrane region" description="Helical" evidence="5">
    <location>
        <begin position="120"/>
        <end position="138"/>
    </location>
</feature>
<protein>
    <submittedName>
        <fullName evidence="6">EI24 domain-containing protein</fullName>
    </submittedName>
</protein>
<name>A0AA41YQD2_9PROT</name>
<reference evidence="6" key="1">
    <citation type="submission" date="2022-09" db="EMBL/GenBank/DDBJ databases">
        <title>Rhodovastum sp. nov. RN2-1 isolated from soil in Seongnam, South Korea.</title>
        <authorList>
            <person name="Le N.T."/>
        </authorList>
    </citation>
    <scope>NUCLEOTIDE SEQUENCE</scope>
    <source>
        <strain evidence="6">RN2-1</strain>
    </source>
</reference>
<evidence type="ECO:0000256" key="3">
    <source>
        <dbReference type="ARBA" id="ARBA00022989"/>
    </source>
</evidence>
<reference evidence="6" key="2">
    <citation type="submission" date="2022-10" db="EMBL/GenBank/DDBJ databases">
        <authorList>
            <person name="Trinh H.N."/>
        </authorList>
    </citation>
    <scope>NUCLEOTIDE SEQUENCE</scope>
    <source>
        <strain evidence="6">RN2-1</strain>
    </source>
</reference>
<dbReference type="InterPro" id="IPR059112">
    <property type="entry name" value="CysZ/EI24"/>
</dbReference>
<evidence type="ECO:0000256" key="2">
    <source>
        <dbReference type="ARBA" id="ARBA00022692"/>
    </source>
</evidence>